<dbReference type="EMBL" id="JAUPFM010000005">
    <property type="protein sequence ID" value="KAK2850847.1"/>
    <property type="molecule type" value="Genomic_DNA"/>
</dbReference>
<accession>A0AA88N8S3</accession>
<comment type="subcellular location">
    <subcellularLocation>
        <location evidence="1">Membrane</location>
    </subcellularLocation>
</comment>
<dbReference type="GO" id="GO:0004888">
    <property type="term" value="F:transmembrane signaling receptor activity"/>
    <property type="evidence" value="ECO:0007669"/>
    <property type="project" value="TreeGrafter"/>
</dbReference>
<feature type="transmembrane region" description="Helical" evidence="4">
    <location>
        <begin position="278"/>
        <end position="297"/>
    </location>
</feature>
<dbReference type="InterPro" id="IPR050671">
    <property type="entry name" value="CD300_family_receptors"/>
</dbReference>
<evidence type="ECO:0000256" key="5">
    <source>
        <dbReference type="SAM" id="SignalP"/>
    </source>
</evidence>
<dbReference type="SUPFAM" id="SSF48726">
    <property type="entry name" value="Immunoglobulin"/>
    <property type="match status" value="1"/>
</dbReference>
<keyword evidence="4" id="KW-1133">Transmembrane helix</keyword>
<reference evidence="6" key="1">
    <citation type="submission" date="2023-07" db="EMBL/GenBank/DDBJ databases">
        <title>Chromosome-level Genome Assembly of Striped Snakehead (Channa striata).</title>
        <authorList>
            <person name="Liu H."/>
        </authorList>
    </citation>
    <scope>NUCLEOTIDE SEQUENCE</scope>
    <source>
        <strain evidence="6">Gz</strain>
        <tissue evidence="6">Muscle</tissue>
    </source>
</reference>
<evidence type="ECO:0000313" key="6">
    <source>
        <dbReference type="EMBL" id="KAK2850847.1"/>
    </source>
</evidence>
<keyword evidence="5" id="KW-0732">Signal</keyword>
<evidence type="ECO:0000256" key="2">
    <source>
        <dbReference type="ARBA" id="ARBA00022692"/>
    </source>
</evidence>
<dbReference type="GO" id="GO:0005886">
    <property type="term" value="C:plasma membrane"/>
    <property type="evidence" value="ECO:0007669"/>
    <property type="project" value="TreeGrafter"/>
</dbReference>
<feature type="chain" id="PRO_5041689172" evidence="5">
    <location>
        <begin position="19"/>
        <end position="327"/>
    </location>
</feature>
<keyword evidence="2 4" id="KW-0812">Transmembrane</keyword>
<dbReference type="InterPro" id="IPR036179">
    <property type="entry name" value="Ig-like_dom_sf"/>
</dbReference>
<dbReference type="PROSITE" id="PS51257">
    <property type="entry name" value="PROKAR_LIPOPROTEIN"/>
    <property type="match status" value="1"/>
</dbReference>
<dbReference type="PANTHER" id="PTHR11860:SF87">
    <property type="entry name" value="CMRF35-LIKE MOLECULE 8"/>
    <property type="match status" value="1"/>
</dbReference>
<name>A0AA88N8S3_CHASR</name>
<protein>
    <submittedName>
        <fullName evidence="6">Uncharacterized protein</fullName>
    </submittedName>
</protein>
<gene>
    <name evidence="6" type="ORF">Q5P01_007123</name>
</gene>
<comment type="caution">
    <text evidence="6">The sequence shown here is derived from an EMBL/GenBank/DDBJ whole genome shotgun (WGS) entry which is preliminary data.</text>
</comment>
<dbReference type="PANTHER" id="PTHR11860">
    <property type="entry name" value="POLYMERIC-IMMUNOGLOBULIN RECEPTOR"/>
    <property type="match status" value="1"/>
</dbReference>
<evidence type="ECO:0000313" key="7">
    <source>
        <dbReference type="Proteomes" id="UP001187415"/>
    </source>
</evidence>
<sequence length="327" mass="35944">MKIHHVLIFCFLSGSCGGSTGLVHARMSIFTGPKGGNGTVQCPLSSAGSWKFFCKDECREKGILLKTADVRARNGRYSLKYKRESSGTMFLTVTITKLIPSDTGRYRFGVGPSSGPNSSCDFEARVSDELLDKNAGFIWTNTEGENFTYPCMYGENRGRFFLCRDDCKKEEEVLIETDQKKAQSGRYSIEYVDGSAYGLHVTITQMKTSDTGRYKCGYGRALSPDSFRKITVIVIEAPSSSTPTPTPPQSLISSTAASVFSNTTGQLTVLSHGPHSDYTVPVVVGLGVLLLVLLLLFMRKTMKKHQNVELSTIQENQALDQKCEDSL</sequence>
<feature type="signal peptide" evidence="5">
    <location>
        <begin position="1"/>
        <end position="18"/>
    </location>
</feature>
<organism evidence="6 7">
    <name type="scientific">Channa striata</name>
    <name type="common">Snakehead murrel</name>
    <name type="synonym">Ophicephalus striatus</name>
    <dbReference type="NCBI Taxonomy" id="64152"/>
    <lineage>
        <taxon>Eukaryota</taxon>
        <taxon>Metazoa</taxon>
        <taxon>Chordata</taxon>
        <taxon>Craniata</taxon>
        <taxon>Vertebrata</taxon>
        <taxon>Euteleostomi</taxon>
        <taxon>Actinopterygii</taxon>
        <taxon>Neopterygii</taxon>
        <taxon>Teleostei</taxon>
        <taxon>Neoteleostei</taxon>
        <taxon>Acanthomorphata</taxon>
        <taxon>Anabantaria</taxon>
        <taxon>Anabantiformes</taxon>
        <taxon>Channoidei</taxon>
        <taxon>Channidae</taxon>
        <taxon>Channa</taxon>
    </lineage>
</organism>
<evidence type="ECO:0000256" key="1">
    <source>
        <dbReference type="ARBA" id="ARBA00004370"/>
    </source>
</evidence>
<dbReference type="Proteomes" id="UP001187415">
    <property type="component" value="Unassembled WGS sequence"/>
</dbReference>
<dbReference type="Gene3D" id="2.60.40.10">
    <property type="entry name" value="Immunoglobulins"/>
    <property type="match status" value="2"/>
</dbReference>
<evidence type="ECO:0000256" key="3">
    <source>
        <dbReference type="ARBA" id="ARBA00023136"/>
    </source>
</evidence>
<keyword evidence="3 4" id="KW-0472">Membrane</keyword>
<dbReference type="InterPro" id="IPR013783">
    <property type="entry name" value="Ig-like_fold"/>
</dbReference>
<evidence type="ECO:0000256" key="4">
    <source>
        <dbReference type="SAM" id="Phobius"/>
    </source>
</evidence>
<dbReference type="AlphaFoldDB" id="A0AA88N8S3"/>
<proteinExistence type="predicted"/>
<keyword evidence="7" id="KW-1185">Reference proteome</keyword>